<dbReference type="InterPro" id="IPR043502">
    <property type="entry name" value="DNA/RNA_pol_sf"/>
</dbReference>
<evidence type="ECO:0000313" key="1">
    <source>
        <dbReference type="EMBL" id="VDN30519.1"/>
    </source>
</evidence>
<sequence>MWSGLKQECRIRQLKVLGDDSIFGTERPYDLIQAQIIFERVETKLNMQNSAVSHYTDDLTFLGYQINYGAPSKPLDRWLAALLFPEEMDRSWSDVATRALGLLYACAGCNDRFD</sequence>
<dbReference type="EMBL" id="UYRV01117163">
    <property type="protein sequence ID" value="VDN30519.1"/>
    <property type="molecule type" value="Genomic_DNA"/>
</dbReference>
<accession>A0A3P7QJS0</accession>
<dbReference type="Proteomes" id="UP000271889">
    <property type="component" value="Unassembled WGS sequence"/>
</dbReference>
<dbReference type="AlphaFoldDB" id="A0A3P7QJS0"/>
<evidence type="ECO:0008006" key="3">
    <source>
        <dbReference type="Google" id="ProtNLM"/>
    </source>
</evidence>
<protein>
    <recommendedName>
        <fullName evidence="3">Reverse transcriptase domain-containing protein</fullName>
    </recommendedName>
</protein>
<dbReference type="SUPFAM" id="SSF56672">
    <property type="entry name" value="DNA/RNA polymerases"/>
    <property type="match status" value="1"/>
</dbReference>
<evidence type="ECO:0000313" key="2">
    <source>
        <dbReference type="Proteomes" id="UP000271889"/>
    </source>
</evidence>
<feature type="non-terminal residue" evidence="1">
    <location>
        <position position="114"/>
    </location>
</feature>
<proteinExistence type="predicted"/>
<name>A0A3P7QJS0_CYLGO</name>
<dbReference type="OrthoDB" id="10543610at2759"/>
<gene>
    <name evidence="1" type="ORF">CGOC_LOCUS11573</name>
</gene>
<organism evidence="1 2">
    <name type="scientific">Cylicostephanus goldi</name>
    <name type="common">Nematode worm</name>
    <dbReference type="NCBI Taxonomy" id="71465"/>
    <lineage>
        <taxon>Eukaryota</taxon>
        <taxon>Metazoa</taxon>
        <taxon>Ecdysozoa</taxon>
        <taxon>Nematoda</taxon>
        <taxon>Chromadorea</taxon>
        <taxon>Rhabditida</taxon>
        <taxon>Rhabditina</taxon>
        <taxon>Rhabditomorpha</taxon>
        <taxon>Strongyloidea</taxon>
        <taxon>Strongylidae</taxon>
        <taxon>Cylicostephanus</taxon>
    </lineage>
</organism>
<reference evidence="1 2" key="1">
    <citation type="submission" date="2018-11" db="EMBL/GenBank/DDBJ databases">
        <authorList>
            <consortium name="Pathogen Informatics"/>
        </authorList>
    </citation>
    <scope>NUCLEOTIDE SEQUENCE [LARGE SCALE GENOMIC DNA]</scope>
</reference>
<keyword evidence="2" id="KW-1185">Reference proteome</keyword>